<protein>
    <submittedName>
        <fullName evidence="1">Uncharacterized protein</fullName>
    </submittedName>
</protein>
<evidence type="ECO:0000313" key="2">
    <source>
        <dbReference type="Proteomes" id="UP000717996"/>
    </source>
</evidence>
<accession>A0A9P6Y0Z1</accession>
<dbReference type="EMBL" id="JAANIT010002408">
    <property type="protein sequence ID" value="KAG1536529.1"/>
    <property type="molecule type" value="Genomic_DNA"/>
</dbReference>
<organism evidence="1 2">
    <name type="scientific">Rhizopus oryzae</name>
    <name type="common">Mucormycosis agent</name>
    <name type="synonym">Rhizopus arrhizus var. delemar</name>
    <dbReference type="NCBI Taxonomy" id="64495"/>
    <lineage>
        <taxon>Eukaryota</taxon>
        <taxon>Fungi</taxon>
        <taxon>Fungi incertae sedis</taxon>
        <taxon>Mucoromycota</taxon>
        <taxon>Mucoromycotina</taxon>
        <taxon>Mucoromycetes</taxon>
        <taxon>Mucorales</taxon>
        <taxon>Mucorineae</taxon>
        <taxon>Rhizopodaceae</taxon>
        <taxon>Rhizopus</taxon>
    </lineage>
</organism>
<comment type="caution">
    <text evidence="1">The sequence shown here is derived from an EMBL/GenBank/DDBJ whole genome shotgun (WGS) entry which is preliminary data.</text>
</comment>
<sequence length="178" mass="19278">MLAFPCSSSDTRPSTGLIEVPLLDLPRSSWPPASDTGLDRHPVPPLPPALPHLIRPPPPRHSCPKVVRVTREFRKGRSLVSTRSCRVSVGSCSAPPRIFRLAGGVWPAQEALHPSQRAFDGLLLKSARVRSAGARAAGPGPSWARSGRWTRHLVASGPSPDLRAHSPPERQGLWAMLR</sequence>
<reference evidence="1" key="1">
    <citation type="journal article" date="2020" name="Microb. Genom.">
        <title>Genetic diversity of clinical and environmental Mucorales isolates obtained from an investigation of mucormycosis cases among solid organ transplant recipients.</title>
        <authorList>
            <person name="Nguyen M.H."/>
            <person name="Kaul D."/>
            <person name="Muto C."/>
            <person name="Cheng S.J."/>
            <person name="Richter R.A."/>
            <person name="Bruno V.M."/>
            <person name="Liu G."/>
            <person name="Beyhan S."/>
            <person name="Sundermann A.J."/>
            <person name="Mounaud S."/>
            <person name="Pasculle A.W."/>
            <person name="Nierman W.C."/>
            <person name="Driscoll E."/>
            <person name="Cumbie R."/>
            <person name="Clancy C.J."/>
            <person name="Dupont C.L."/>
        </authorList>
    </citation>
    <scope>NUCLEOTIDE SEQUENCE</scope>
    <source>
        <strain evidence="1">GL16</strain>
    </source>
</reference>
<evidence type="ECO:0000313" key="1">
    <source>
        <dbReference type="EMBL" id="KAG1536529.1"/>
    </source>
</evidence>
<proteinExistence type="predicted"/>
<name>A0A9P6Y0Z1_RHIOR</name>
<dbReference type="AlphaFoldDB" id="A0A9P6Y0Z1"/>
<gene>
    <name evidence="1" type="ORF">G6F51_010917</name>
</gene>
<dbReference type="Proteomes" id="UP000717996">
    <property type="component" value="Unassembled WGS sequence"/>
</dbReference>